<dbReference type="InterPro" id="IPR003593">
    <property type="entry name" value="AAA+_ATPase"/>
</dbReference>
<dbReference type="SUPFAM" id="SSF52540">
    <property type="entry name" value="P-loop containing nucleoside triphosphate hydrolases"/>
    <property type="match status" value="2"/>
</dbReference>
<dbReference type="InterPro" id="IPR003439">
    <property type="entry name" value="ABC_transporter-like_ATP-bd"/>
</dbReference>
<evidence type="ECO:0000256" key="1">
    <source>
        <dbReference type="ARBA" id="ARBA00004202"/>
    </source>
</evidence>
<dbReference type="CDD" id="cd03225">
    <property type="entry name" value="ABC_cobalt_CbiO_domain1"/>
    <property type="match status" value="2"/>
</dbReference>
<comment type="subcellular location">
    <subcellularLocation>
        <location evidence="1">Cell membrane</location>
        <topology evidence="1">Peripheral membrane protein</topology>
    </subcellularLocation>
</comment>
<dbReference type="FunFam" id="3.40.50.300:FF:001422">
    <property type="entry name" value="Cobalt ABC transporter ATP-binding protein"/>
    <property type="match status" value="1"/>
</dbReference>
<dbReference type="PROSITE" id="PS00211">
    <property type="entry name" value="ABC_TRANSPORTER_1"/>
    <property type="match status" value="2"/>
</dbReference>
<dbReference type="PANTHER" id="PTHR43553:SF26">
    <property type="entry name" value="ABC TRANSPORTER ATP-BINDING PROTEIN BC_2655-RELATED"/>
    <property type="match status" value="1"/>
</dbReference>
<dbReference type="Pfam" id="PF12558">
    <property type="entry name" value="DUF3744"/>
    <property type="match status" value="1"/>
</dbReference>
<dbReference type="InterPro" id="IPR022216">
    <property type="entry name" value="ABC_Co_transporter"/>
</dbReference>
<dbReference type="GO" id="GO:0005524">
    <property type="term" value="F:ATP binding"/>
    <property type="evidence" value="ECO:0007669"/>
    <property type="project" value="UniProtKB-KW"/>
</dbReference>
<dbReference type="NCBIfam" id="NF010167">
    <property type="entry name" value="PRK13648.1"/>
    <property type="match status" value="2"/>
</dbReference>
<keyword evidence="13" id="KW-1185">Reference proteome</keyword>
<comment type="caution">
    <text evidence="12">The sequence shown here is derived from an EMBL/GenBank/DDBJ whole genome shotgun (WGS) entry which is preliminary data.</text>
</comment>
<evidence type="ECO:0000256" key="9">
    <source>
        <dbReference type="ARBA" id="ARBA00023136"/>
    </source>
</evidence>
<keyword evidence="3" id="KW-0813">Transport</keyword>
<keyword evidence="5" id="KW-0677">Repeat</keyword>
<dbReference type="Pfam" id="PF00005">
    <property type="entry name" value="ABC_tran"/>
    <property type="match status" value="2"/>
</dbReference>
<comment type="function">
    <text evidence="10">Probably part of an ABC transporter complex. Responsible for energy coupling to the transport system.</text>
</comment>
<dbReference type="GO" id="GO:0043190">
    <property type="term" value="C:ATP-binding cassette (ABC) transporter complex"/>
    <property type="evidence" value="ECO:0007669"/>
    <property type="project" value="TreeGrafter"/>
</dbReference>
<gene>
    <name evidence="12" type="ORF">CKF54_02035</name>
</gene>
<feature type="domain" description="ABC transporter" evidence="11">
    <location>
        <begin position="7"/>
        <end position="248"/>
    </location>
</feature>
<dbReference type="PANTHER" id="PTHR43553">
    <property type="entry name" value="HEAVY METAL TRANSPORTER"/>
    <property type="match status" value="1"/>
</dbReference>
<dbReference type="GO" id="GO:0042626">
    <property type="term" value="F:ATPase-coupled transmembrane transporter activity"/>
    <property type="evidence" value="ECO:0007669"/>
    <property type="project" value="TreeGrafter"/>
</dbReference>
<dbReference type="InterPro" id="IPR017871">
    <property type="entry name" value="ABC_transporter-like_CS"/>
</dbReference>
<feature type="domain" description="ABC transporter" evidence="11">
    <location>
        <begin position="303"/>
        <end position="541"/>
    </location>
</feature>
<dbReference type="InterPro" id="IPR050095">
    <property type="entry name" value="ECF_ABC_transporter_ATP-bd"/>
</dbReference>
<dbReference type="GO" id="GO:0016887">
    <property type="term" value="F:ATP hydrolysis activity"/>
    <property type="evidence" value="ECO:0007669"/>
    <property type="project" value="InterPro"/>
</dbReference>
<reference evidence="12 13" key="1">
    <citation type="submission" date="2017-08" db="EMBL/GenBank/DDBJ databases">
        <title>Reclassification of Bisgaard taxon 37 and 44.</title>
        <authorList>
            <person name="Christensen H."/>
        </authorList>
    </citation>
    <scope>NUCLEOTIDE SEQUENCE [LARGE SCALE GENOMIC DNA]</scope>
    <source>
        <strain evidence="12 13">B96_3</strain>
    </source>
</reference>
<dbReference type="PROSITE" id="PS50893">
    <property type="entry name" value="ABC_TRANSPORTER_2"/>
    <property type="match status" value="2"/>
</dbReference>
<dbReference type="SMART" id="SM00382">
    <property type="entry name" value="AAA"/>
    <property type="match status" value="2"/>
</dbReference>
<keyword evidence="9" id="KW-0472">Membrane</keyword>
<dbReference type="OrthoDB" id="9805029at2"/>
<dbReference type="Gene3D" id="3.40.50.300">
    <property type="entry name" value="P-loop containing nucleotide triphosphate hydrolases"/>
    <property type="match status" value="2"/>
</dbReference>
<keyword evidence="8" id="KW-1278">Translocase</keyword>
<comment type="similarity">
    <text evidence="2">Belongs to the ABC transporter superfamily.</text>
</comment>
<evidence type="ECO:0000256" key="2">
    <source>
        <dbReference type="ARBA" id="ARBA00005417"/>
    </source>
</evidence>
<accession>A0A3A1Y9L8</accession>
<dbReference type="FunFam" id="3.40.50.300:FF:000224">
    <property type="entry name" value="Energy-coupling factor transporter ATP-binding protein EcfA"/>
    <property type="match status" value="1"/>
</dbReference>
<evidence type="ECO:0000313" key="12">
    <source>
        <dbReference type="EMBL" id="RIY33888.1"/>
    </source>
</evidence>
<evidence type="ECO:0000256" key="8">
    <source>
        <dbReference type="ARBA" id="ARBA00022967"/>
    </source>
</evidence>
<keyword evidence="7 12" id="KW-0067">ATP-binding</keyword>
<evidence type="ECO:0000256" key="10">
    <source>
        <dbReference type="ARBA" id="ARBA00025157"/>
    </source>
</evidence>
<keyword evidence="6" id="KW-0547">Nucleotide-binding</keyword>
<dbReference type="GO" id="GO:0000041">
    <property type="term" value="P:transition metal ion transport"/>
    <property type="evidence" value="ECO:0007669"/>
    <property type="project" value="UniProtKB-ARBA"/>
</dbReference>
<evidence type="ECO:0000256" key="6">
    <source>
        <dbReference type="ARBA" id="ARBA00022741"/>
    </source>
</evidence>
<keyword evidence="4" id="KW-1003">Cell membrane</keyword>
<dbReference type="InterPro" id="IPR015856">
    <property type="entry name" value="ABC_transpr_CbiO/EcfA_su"/>
</dbReference>
<evidence type="ECO:0000313" key="13">
    <source>
        <dbReference type="Proteomes" id="UP000265691"/>
    </source>
</evidence>
<dbReference type="Proteomes" id="UP000265691">
    <property type="component" value="Unassembled WGS sequence"/>
</dbReference>
<evidence type="ECO:0000259" key="11">
    <source>
        <dbReference type="PROSITE" id="PS50893"/>
    </source>
</evidence>
<evidence type="ECO:0000256" key="5">
    <source>
        <dbReference type="ARBA" id="ARBA00022737"/>
    </source>
</evidence>
<dbReference type="InterPro" id="IPR027417">
    <property type="entry name" value="P-loop_NTPase"/>
</dbReference>
<proteinExistence type="inferred from homology"/>
<evidence type="ECO:0000256" key="7">
    <source>
        <dbReference type="ARBA" id="ARBA00022840"/>
    </source>
</evidence>
<protein>
    <submittedName>
        <fullName evidence="12">Heme ABC transporter ATP-binding protein</fullName>
    </submittedName>
</protein>
<dbReference type="RefSeq" id="WP_119524620.1">
    <property type="nucleotide sequence ID" value="NZ_NRHC01000022.1"/>
</dbReference>
<evidence type="ECO:0000256" key="4">
    <source>
        <dbReference type="ARBA" id="ARBA00022475"/>
    </source>
</evidence>
<dbReference type="EMBL" id="NRHC01000022">
    <property type="protein sequence ID" value="RIY33888.1"/>
    <property type="molecule type" value="Genomic_DNA"/>
</dbReference>
<organism evidence="12 13">
    <name type="scientific">Psittacicella hinzii</name>
    <dbReference type="NCBI Taxonomy" id="2028575"/>
    <lineage>
        <taxon>Bacteria</taxon>
        <taxon>Pseudomonadati</taxon>
        <taxon>Pseudomonadota</taxon>
        <taxon>Gammaproteobacteria</taxon>
        <taxon>Pasteurellales</taxon>
        <taxon>Psittacicellaceae</taxon>
        <taxon>Psittacicella</taxon>
    </lineage>
</organism>
<dbReference type="AlphaFoldDB" id="A0A3A1Y9L8"/>
<sequence>MTTQPIISFKNFSFKYDAQAEPTLTDINLDIYPGEKVLILGPSGSGKSTLGHCINGLIPHALKGKITGELFVNGKLTHKESIFALSKSVGTVLQDTDHQFVGLTVKEDIAFALENSCMPVEQMEEQVNKWAKAVKIEDLLDHSPHDLSGGQKQRVSMAGVLVDETPILLFDEPLANLDPASGQEATQLIKQLQEQTQATVVIIEHRLEDVLLAQVDRIVVFSQGRIVADTTPDQLLQSQTLASLGIREPLWVTAMRYAQVDLTQVSNIANLAQLEAPELATKLSQWQATQPPVAQLAQTSPLLELKQVAFAYQEDAPKVVKNLNLTIGQGEMIALVGKNGAGKSTLAKLICGFEKVSSGQILWHGAEQTQDMGAWSIKEIADHVGYVMQNPNQMITQVKIFDEVALGLRFRGVDEAVVVEKVEQVLRTCGLYPMRNWPVAALSYGQKKRLTIASILVLDPQVIILDEPTAGQDYRHYTEMMEFLKEINQKGVTIIMVTHDMHLMLEYTQRAIVMVNGQVVADSTPVKVLTNSGLVKQAALKETSLFVLANKVGLANPVTFTEKFIAYDRRVKHEC</sequence>
<name>A0A3A1Y9L8_9GAMM</name>
<evidence type="ECO:0000256" key="3">
    <source>
        <dbReference type="ARBA" id="ARBA00022448"/>
    </source>
</evidence>